<feature type="region of interest" description="Disordered" evidence="1">
    <location>
        <begin position="158"/>
        <end position="192"/>
    </location>
</feature>
<name>A0A803QE39_CANSA</name>
<feature type="region of interest" description="Disordered" evidence="1">
    <location>
        <begin position="1"/>
        <end position="23"/>
    </location>
</feature>
<keyword evidence="3" id="KW-1185">Reference proteome</keyword>
<reference evidence="2" key="1">
    <citation type="submission" date="2018-11" db="EMBL/GenBank/DDBJ databases">
        <authorList>
            <person name="Grassa J C."/>
        </authorList>
    </citation>
    <scope>NUCLEOTIDE SEQUENCE [LARGE SCALE GENOMIC DNA]</scope>
</reference>
<dbReference type="Proteomes" id="UP000596661">
    <property type="component" value="Chromosome 9"/>
</dbReference>
<proteinExistence type="predicted"/>
<dbReference type="AlphaFoldDB" id="A0A803QE39"/>
<reference evidence="2" key="2">
    <citation type="submission" date="2021-03" db="UniProtKB">
        <authorList>
            <consortium name="EnsemblPlants"/>
        </authorList>
    </citation>
    <scope>IDENTIFICATION</scope>
</reference>
<evidence type="ECO:0000313" key="3">
    <source>
        <dbReference type="Proteomes" id="UP000596661"/>
    </source>
</evidence>
<dbReference type="Gramene" id="evm.model.09.1331">
    <property type="protein sequence ID" value="cds.evm.model.09.1331"/>
    <property type="gene ID" value="evm.TU.09.1331"/>
</dbReference>
<protein>
    <submittedName>
        <fullName evidence="2">Uncharacterized protein</fullName>
    </submittedName>
</protein>
<dbReference type="EnsemblPlants" id="evm.model.09.1331">
    <property type="protein sequence ID" value="cds.evm.model.09.1331"/>
    <property type="gene ID" value="evm.TU.09.1331"/>
</dbReference>
<accession>A0A803QE39</accession>
<dbReference type="EMBL" id="UZAU01000766">
    <property type="status" value="NOT_ANNOTATED_CDS"/>
    <property type="molecule type" value="Genomic_DNA"/>
</dbReference>
<evidence type="ECO:0000313" key="2">
    <source>
        <dbReference type="EnsemblPlants" id="cds.evm.model.09.1331"/>
    </source>
</evidence>
<organism evidence="2 3">
    <name type="scientific">Cannabis sativa</name>
    <name type="common">Hemp</name>
    <name type="synonym">Marijuana</name>
    <dbReference type="NCBI Taxonomy" id="3483"/>
    <lineage>
        <taxon>Eukaryota</taxon>
        <taxon>Viridiplantae</taxon>
        <taxon>Streptophyta</taxon>
        <taxon>Embryophyta</taxon>
        <taxon>Tracheophyta</taxon>
        <taxon>Spermatophyta</taxon>
        <taxon>Magnoliopsida</taxon>
        <taxon>eudicotyledons</taxon>
        <taxon>Gunneridae</taxon>
        <taxon>Pentapetalae</taxon>
        <taxon>rosids</taxon>
        <taxon>fabids</taxon>
        <taxon>Rosales</taxon>
        <taxon>Cannabaceae</taxon>
        <taxon>Cannabis</taxon>
    </lineage>
</organism>
<evidence type="ECO:0000256" key="1">
    <source>
        <dbReference type="SAM" id="MobiDB-lite"/>
    </source>
</evidence>
<sequence length="192" mass="21255">MQRQDRTLFSVRSEPHPKSLSGVSGQLFEGRQKGFHSAKKTFVINIFKPLVVQNQNLPKLRNGLFSVIIPFERKSPKSFFLQYFISITIRRTGCLDFTLVLNFLDLWCPSGRGFGLVVCLATVTGTSTGAKFFFTGLGQPSGSVSGTLAWTLVEARSPKGGEEDPYLPGGYLPNILQGSSTKEGRQRGNYKR</sequence>